<reference evidence="1" key="1">
    <citation type="submission" date="2023-06" db="EMBL/GenBank/DDBJ databases">
        <authorList>
            <consortium name="Lawrence Berkeley National Laboratory"/>
            <person name="Ahrendt S."/>
            <person name="Sahu N."/>
            <person name="Indic B."/>
            <person name="Wong-Bajracharya J."/>
            <person name="Merenyi Z."/>
            <person name="Ke H.-M."/>
            <person name="Monk M."/>
            <person name="Kocsube S."/>
            <person name="Drula E."/>
            <person name="Lipzen A."/>
            <person name="Balint B."/>
            <person name="Henrissat B."/>
            <person name="Andreopoulos B."/>
            <person name="Martin F.M."/>
            <person name="Harder C.B."/>
            <person name="Rigling D."/>
            <person name="Ford K.L."/>
            <person name="Foster G.D."/>
            <person name="Pangilinan J."/>
            <person name="Papanicolaou A."/>
            <person name="Barry K."/>
            <person name="LaButti K."/>
            <person name="Viragh M."/>
            <person name="Koriabine M."/>
            <person name="Yan M."/>
            <person name="Riley R."/>
            <person name="Champramary S."/>
            <person name="Plett K.L."/>
            <person name="Tsai I.J."/>
            <person name="Slot J."/>
            <person name="Sipos G."/>
            <person name="Plett J."/>
            <person name="Nagy L.G."/>
            <person name="Grigoriev I.V."/>
        </authorList>
    </citation>
    <scope>NUCLEOTIDE SEQUENCE</scope>
    <source>
        <strain evidence="1">HWK02</strain>
    </source>
</reference>
<dbReference type="AlphaFoldDB" id="A0AA39UTQ2"/>
<sequence>MSTPALPHIPSRGQCIRVIDKYCQCPWFVSTLLDQAGSHSPSSICPVLMLFQSICGQCAHGIHAHVDYVSMVVNYYPANQCAAYVQKTPLTQCCTCEAWLCDHVATNNPYCIPEPWKVLDSFPDDIVPSSNTNTFGLSKGAISGPYMPSSMSFSPADSDAGTLASRDTNLMPIAGAPAFSPSPRHAFSAFSAAENSLFHSTSISSLSSSVPSAVQSGITQIQAYSSDRYFIHPDHFINTYVRQPDDDETHENLHYHGGPNVMYGSTPEA</sequence>
<evidence type="ECO:0000313" key="1">
    <source>
        <dbReference type="EMBL" id="KAK0502768.1"/>
    </source>
</evidence>
<accession>A0AA39UTQ2</accession>
<evidence type="ECO:0000313" key="2">
    <source>
        <dbReference type="Proteomes" id="UP001175228"/>
    </source>
</evidence>
<dbReference type="Proteomes" id="UP001175228">
    <property type="component" value="Unassembled WGS sequence"/>
</dbReference>
<keyword evidence="2" id="KW-1185">Reference proteome</keyword>
<name>A0AA39UTQ2_9AGAR</name>
<proteinExistence type="predicted"/>
<gene>
    <name evidence="1" type="ORF">EDD18DRAFT_605923</name>
</gene>
<dbReference type="EMBL" id="JAUEPU010000004">
    <property type="protein sequence ID" value="KAK0502768.1"/>
    <property type="molecule type" value="Genomic_DNA"/>
</dbReference>
<protein>
    <submittedName>
        <fullName evidence="1">Uncharacterized protein</fullName>
    </submittedName>
</protein>
<organism evidence="1 2">
    <name type="scientific">Armillaria luteobubalina</name>
    <dbReference type="NCBI Taxonomy" id="153913"/>
    <lineage>
        <taxon>Eukaryota</taxon>
        <taxon>Fungi</taxon>
        <taxon>Dikarya</taxon>
        <taxon>Basidiomycota</taxon>
        <taxon>Agaricomycotina</taxon>
        <taxon>Agaricomycetes</taxon>
        <taxon>Agaricomycetidae</taxon>
        <taxon>Agaricales</taxon>
        <taxon>Marasmiineae</taxon>
        <taxon>Physalacriaceae</taxon>
        <taxon>Armillaria</taxon>
    </lineage>
</organism>
<comment type="caution">
    <text evidence="1">The sequence shown here is derived from an EMBL/GenBank/DDBJ whole genome shotgun (WGS) entry which is preliminary data.</text>
</comment>